<dbReference type="Proteomes" id="UP000777440">
    <property type="component" value="Unassembled WGS sequence"/>
</dbReference>
<dbReference type="SUPFAM" id="SSF46689">
    <property type="entry name" value="Homeodomain-like"/>
    <property type="match status" value="1"/>
</dbReference>
<name>A0ABS7I308_9MICO</name>
<evidence type="ECO:0000313" key="5">
    <source>
        <dbReference type="Proteomes" id="UP000777440"/>
    </source>
</evidence>
<sequence length="188" mass="20163">MPKLWSETIAEHRSVVFDAILDATAELVHRHGPTGVTMTALAESSGVGRATLYRYVPDVASALSAWQHREVSRHLQRLRAIAAETAAETRLDAVLAGYARIRSHRHGDDGAMHEASRLAPAEAELRELVKEIITDDARAGRARTDLSSEELAAYAIASLGATALLPAPSSALRLSRLVVGTIRGESAP</sequence>
<accession>A0ABS7I308</accession>
<evidence type="ECO:0000313" key="4">
    <source>
        <dbReference type="EMBL" id="MBW9111544.1"/>
    </source>
</evidence>
<gene>
    <name evidence="4" type="ORF">JNB61_17375</name>
</gene>
<dbReference type="PROSITE" id="PS50977">
    <property type="entry name" value="HTH_TETR_2"/>
    <property type="match status" value="1"/>
</dbReference>
<dbReference type="InterPro" id="IPR001647">
    <property type="entry name" value="HTH_TetR"/>
</dbReference>
<organism evidence="4 5">
    <name type="scientific">Microbacterium ureisolvens</name>
    <dbReference type="NCBI Taxonomy" id="2781186"/>
    <lineage>
        <taxon>Bacteria</taxon>
        <taxon>Bacillati</taxon>
        <taxon>Actinomycetota</taxon>
        <taxon>Actinomycetes</taxon>
        <taxon>Micrococcales</taxon>
        <taxon>Microbacteriaceae</taxon>
        <taxon>Microbacterium</taxon>
    </lineage>
</organism>
<dbReference type="EMBL" id="JAEUAX010000013">
    <property type="protein sequence ID" value="MBW9111544.1"/>
    <property type="molecule type" value="Genomic_DNA"/>
</dbReference>
<dbReference type="RefSeq" id="WP_220340459.1">
    <property type="nucleotide sequence ID" value="NZ_JAEUAX010000013.1"/>
</dbReference>
<comment type="caution">
    <text evidence="4">The sequence shown here is derived from an EMBL/GenBank/DDBJ whole genome shotgun (WGS) entry which is preliminary data.</text>
</comment>
<dbReference type="Gene3D" id="1.10.357.10">
    <property type="entry name" value="Tetracycline Repressor, domain 2"/>
    <property type="match status" value="1"/>
</dbReference>
<feature type="DNA-binding region" description="H-T-H motif" evidence="2">
    <location>
        <begin position="37"/>
        <end position="56"/>
    </location>
</feature>
<keyword evidence="5" id="KW-1185">Reference proteome</keyword>
<evidence type="ECO:0000256" key="2">
    <source>
        <dbReference type="PROSITE-ProRule" id="PRU00335"/>
    </source>
</evidence>
<dbReference type="Pfam" id="PF00440">
    <property type="entry name" value="TetR_N"/>
    <property type="match status" value="1"/>
</dbReference>
<proteinExistence type="predicted"/>
<dbReference type="InterPro" id="IPR009057">
    <property type="entry name" value="Homeodomain-like_sf"/>
</dbReference>
<evidence type="ECO:0000256" key="1">
    <source>
        <dbReference type="ARBA" id="ARBA00023125"/>
    </source>
</evidence>
<feature type="domain" description="HTH tetR-type" evidence="3">
    <location>
        <begin position="14"/>
        <end position="74"/>
    </location>
</feature>
<protein>
    <submittedName>
        <fullName evidence="4">TetR/AcrR family transcriptional regulator</fullName>
    </submittedName>
</protein>
<reference evidence="4 5" key="1">
    <citation type="journal article" date="2021" name="MBio">
        <title>Poor Competitiveness of Bradyrhizobium in Pigeon Pea Root Colonization in Indian Soils.</title>
        <authorList>
            <person name="Chalasani D."/>
            <person name="Basu A."/>
            <person name="Pullabhotla S.V.S.R.N."/>
            <person name="Jorrin B."/>
            <person name="Neal A.L."/>
            <person name="Poole P.S."/>
            <person name="Podile A.R."/>
            <person name="Tkacz A."/>
        </authorList>
    </citation>
    <scope>NUCLEOTIDE SEQUENCE [LARGE SCALE GENOMIC DNA]</scope>
    <source>
        <strain evidence="4 5">HU12</strain>
    </source>
</reference>
<evidence type="ECO:0000259" key="3">
    <source>
        <dbReference type="PROSITE" id="PS50977"/>
    </source>
</evidence>
<keyword evidence="1 2" id="KW-0238">DNA-binding</keyword>